<keyword evidence="10" id="KW-1185">Reference proteome</keyword>
<evidence type="ECO:0000256" key="7">
    <source>
        <dbReference type="SAM" id="MobiDB-lite"/>
    </source>
</evidence>
<reference evidence="9 10" key="1">
    <citation type="submission" date="2016-03" db="EMBL/GenBank/DDBJ databases">
        <authorList>
            <person name="Devillers H."/>
        </authorList>
    </citation>
    <scope>NUCLEOTIDE SEQUENCE [LARGE SCALE GENOMIC DNA]</scope>
    <source>
        <strain evidence="9">CBS 11717</strain>
    </source>
</reference>
<evidence type="ECO:0000256" key="2">
    <source>
        <dbReference type="ARBA" id="ARBA00015854"/>
    </source>
</evidence>
<dbReference type="Proteomes" id="UP000191024">
    <property type="component" value="Chromosome E"/>
</dbReference>
<dbReference type="AlphaFoldDB" id="A0A1G4JHZ2"/>
<keyword evidence="4" id="KW-0004">4Fe-4S</keyword>
<accession>A0A1G4JHZ2</accession>
<evidence type="ECO:0000259" key="8">
    <source>
        <dbReference type="Pfam" id="PF02906"/>
    </source>
</evidence>
<keyword evidence="5" id="KW-0411">Iron-sulfur</keyword>
<feature type="region of interest" description="Disordered" evidence="7">
    <location>
        <begin position="364"/>
        <end position="383"/>
    </location>
</feature>
<dbReference type="InterPro" id="IPR009016">
    <property type="entry name" value="Fe_hydrogenase"/>
</dbReference>
<protein>
    <recommendedName>
        <fullName evidence="2">Cytosolic Fe-S cluster assembly factor NAR1</fullName>
    </recommendedName>
    <alternativeName>
        <fullName evidence="3">Cytosolic Fe-S cluster assembly factor nar1</fullName>
    </alternativeName>
    <alternativeName>
        <fullName evidence="6">Nuclear architecture-related protein 1</fullName>
    </alternativeName>
</protein>
<dbReference type="OrthoDB" id="10253113at2759"/>
<dbReference type="InterPro" id="IPR050340">
    <property type="entry name" value="Cytosolic_Fe-S_CAF"/>
</dbReference>
<gene>
    <name evidence="9" type="ORF">LAMI_0E00254G</name>
</gene>
<feature type="compositionally biased region" description="Basic and acidic residues" evidence="7">
    <location>
        <begin position="366"/>
        <end position="383"/>
    </location>
</feature>
<feature type="domain" description="Iron hydrogenase large subunit C-terminal" evidence="8">
    <location>
        <begin position="93"/>
        <end position="401"/>
    </location>
</feature>
<evidence type="ECO:0000256" key="4">
    <source>
        <dbReference type="ARBA" id="ARBA00022485"/>
    </source>
</evidence>
<dbReference type="PANTHER" id="PTHR11615">
    <property type="entry name" value="NITRATE, FORMATE, IRON DEHYDROGENASE"/>
    <property type="match status" value="1"/>
</dbReference>
<evidence type="ECO:0000256" key="5">
    <source>
        <dbReference type="ARBA" id="ARBA00023014"/>
    </source>
</evidence>
<evidence type="ECO:0000256" key="6">
    <source>
        <dbReference type="ARBA" id="ARBA00031269"/>
    </source>
</evidence>
<dbReference type="STRING" id="1230905.A0A1G4JHZ2"/>
<evidence type="ECO:0000256" key="3">
    <source>
        <dbReference type="ARBA" id="ARBA00017073"/>
    </source>
</evidence>
<evidence type="ECO:0000313" key="10">
    <source>
        <dbReference type="Proteomes" id="UP000191024"/>
    </source>
</evidence>
<keyword evidence="4" id="KW-0408">Iron</keyword>
<proteinExistence type="inferred from homology"/>
<sequence>MSSILSEADLNDFISPGLACIKPVQNEQKRPENSEDALVVGKEPSEPQKVSISLQDCLACAGCITSSEEILLGRQNHKVFLEAKSNFTAGMSLAVSISPQCRLSLANFYDLSLDVFDAAFLNLMLCYFEARYVVGTQMGRTLSISETNYELSRRKTLDKYKKPQLCAVCPGFVLYSEKTKPELVPHLLDVKSPQQITGALLKANNQNIYHLAVMPCFDKKLEASRADTEGEVDCVITPREMISMLQELNLAFSDFLNGPSLQDLQQRLTPEGWNPRLHWVSNSGSSSGGFAFQYVLNEQRSNPGSEIIQIMGKNADIREYRLVDSTSGQVLASSSEVYGFRNIQNLVRKLGGARRTSRNIVITRKRASEKNASDSKPTEPEPARTDFIEVMACPGGCINGGGLLNEEANTTRRRALAKKLDTQYSTLLPQTECSEEFVSSNRYKFSAIQKSTDVVTVGNTW</sequence>
<dbReference type="InterPro" id="IPR004108">
    <property type="entry name" value="Fe_hydrogenase_lsu_C"/>
</dbReference>
<dbReference type="Pfam" id="PF02906">
    <property type="entry name" value="Fe_hyd_lg_C"/>
    <property type="match status" value="1"/>
</dbReference>
<evidence type="ECO:0000256" key="1">
    <source>
        <dbReference type="ARBA" id="ARBA00006596"/>
    </source>
</evidence>
<organism evidence="9 10">
    <name type="scientific">Lachancea mirantina</name>
    <dbReference type="NCBI Taxonomy" id="1230905"/>
    <lineage>
        <taxon>Eukaryota</taxon>
        <taxon>Fungi</taxon>
        <taxon>Dikarya</taxon>
        <taxon>Ascomycota</taxon>
        <taxon>Saccharomycotina</taxon>
        <taxon>Saccharomycetes</taxon>
        <taxon>Saccharomycetales</taxon>
        <taxon>Saccharomycetaceae</taxon>
        <taxon>Lachancea</taxon>
    </lineage>
</organism>
<name>A0A1G4JHZ2_9SACH</name>
<evidence type="ECO:0000313" key="9">
    <source>
        <dbReference type="EMBL" id="SCU90027.1"/>
    </source>
</evidence>
<keyword evidence="4" id="KW-0479">Metal-binding</keyword>
<dbReference type="Gene3D" id="3.40.950.10">
    <property type="entry name" value="Fe-only Hydrogenase (Larger Subunit), Chain L, domain 3"/>
    <property type="match status" value="1"/>
</dbReference>
<comment type="similarity">
    <text evidence="1">Belongs to the NARF family.</text>
</comment>
<dbReference type="SUPFAM" id="SSF53920">
    <property type="entry name" value="Fe-only hydrogenase"/>
    <property type="match status" value="1"/>
</dbReference>
<dbReference type="EMBL" id="LT598465">
    <property type="protein sequence ID" value="SCU90027.1"/>
    <property type="molecule type" value="Genomic_DNA"/>
</dbReference>
<dbReference type="GO" id="GO:0051539">
    <property type="term" value="F:4 iron, 4 sulfur cluster binding"/>
    <property type="evidence" value="ECO:0007669"/>
    <property type="project" value="UniProtKB-KW"/>
</dbReference>